<dbReference type="InterPro" id="IPR036390">
    <property type="entry name" value="WH_DNA-bd_sf"/>
</dbReference>
<evidence type="ECO:0000259" key="1">
    <source>
        <dbReference type="Pfam" id="PF03551"/>
    </source>
</evidence>
<dbReference type="STRING" id="908809.ABG79_01204"/>
<organism evidence="2 3">
    <name type="scientific">Caloramator mitchellensis</name>
    <dbReference type="NCBI Taxonomy" id="908809"/>
    <lineage>
        <taxon>Bacteria</taxon>
        <taxon>Bacillati</taxon>
        <taxon>Bacillota</taxon>
        <taxon>Clostridia</taxon>
        <taxon>Eubacteriales</taxon>
        <taxon>Clostridiaceae</taxon>
        <taxon>Caloramator</taxon>
    </lineage>
</organism>
<dbReference type="PANTHER" id="PTHR43252">
    <property type="entry name" value="TRANSCRIPTIONAL REGULATOR YQJI"/>
    <property type="match status" value="1"/>
</dbReference>
<dbReference type="InterPro" id="IPR005149">
    <property type="entry name" value="Tscrpt_reg_PadR_N"/>
</dbReference>
<accession>A0A0R3JTY7</accession>
<reference evidence="2 3" key="1">
    <citation type="submission" date="2015-09" db="EMBL/GenBank/DDBJ databases">
        <title>Draft genome sequence of a Caloramator mitchellensis, a moderate thermophile from the Great Artesian Basin of Australia.</title>
        <authorList>
            <person name="Patel B.K."/>
        </authorList>
    </citation>
    <scope>NUCLEOTIDE SEQUENCE [LARGE SCALE GENOMIC DNA]</scope>
    <source>
        <strain evidence="2 3">VF08</strain>
    </source>
</reference>
<comment type="caution">
    <text evidence="2">The sequence shown here is derived from an EMBL/GenBank/DDBJ whole genome shotgun (WGS) entry which is preliminary data.</text>
</comment>
<sequence length="124" mass="15047">MNDGSYRNRQIISKVNTTTLVKLFVLHFLKEKNHYGNELIDKIEKSLNYRWKPSPGMVYPLLRDMEENLLIEGWWEEPDKKTKRNYKITENGLKHYEKIKSMYKPLLEESLDIIKYTLNEIYKY</sequence>
<dbReference type="PATRIC" id="fig|908809.3.peg.1213"/>
<dbReference type="EMBL" id="LKHP01000005">
    <property type="protein sequence ID" value="KRQ87014.1"/>
    <property type="molecule type" value="Genomic_DNA"/>
</dbReference>
<keyword evidence="3" id="KW-1185">Reference proteome</keyword>
<dbReference type="InterPro" id="IPR036388">
    <property type="entry name" value="WH-like_DNA-bd_sf"/>
</dbReference>
<evidence type="ECO:0000313" key="3">
    <source>
        <dbReference type="Proteomes" id="UP000052015"/>
    </source>
</evidence>
<dbReference type="RefSeq" id="WP_057978133.1">
    <property type="nucleotide sequence ID" value="NZ_LKHP01000005.1"/>
</dbReference>
<dbReference type="Proteomes" id="UP000052015">
    <property type="component" value="Unassembled WGS sequence"/>
</dbReference>
<protein>
    <submittedName>
        <fullName evidence="2">Lineage-specific thermal regulator protein</fullName>
    </submittedName>
</protein>
<dbReference type="AlphaFoldDB" id="A0A0R3JTY7"/>
<dbReference type="Gene3D" id="1.10.10.10">
    <property type="entry name" value="Winged helix-like DNA-binding domain superfamily/Winged helix DNA-binding domain"/>
    <property type="match status" value="1"/>
</dbReference>
<gene>
    <name evidence="2" type="ORF">ABG79_01204</name>
</gene>
<feature type="domain" description="Transcription regulator PadR N-terminal" evidence="1">
    <location>
        <begin position="25"/>
        <end position="97"/>
    </location>
</feature>
<dbReference type="OrthoDB" id="1683430at2"/>
<dbReference type="PANTHER" id="PTHR43252:SF5">
    <property type="entry name" value="TRANSCRIPTIONAL REGULATOR, PADR-LIKE FAMILY"/>
    <property type="match status" value="1"/>
</dbReference>
<evidence type="ECO:0000313" key="2">
    <source>
        <dbReference type="EMBL" id="KRQ87014.1"/>
    </source>
</evidence>
<dbReference type="Pfam" id="PF03551">
    <property type="entry name" value="PadR"/>
    <property type="match status" value="1"/>
</dbReference>
<proteinExistence type="predicted"/>
<name>A0A0R3JTY7_CALMK</name>
<dbReference type="SUPFAM" id="SSF46785">
    <property type="entry name" value="Winged helix' DNA-binding domain"/>
    <property type="match status" value="1"/>
</dbReference>